<evidence type="ECO:0000313" key="2">
    <source>
        <dbReference type="Proteomes" id="UP000822688"/>
    </source>
</evidence>
<organism evidence="1 2">
    <name type="scientific">Ceratodon purpureus</name>
    <name type="common">Fire moss</name>
    <name type="synonym">Dicranum purpureum</name>
    <dbReference type="NCBI Taxonomy" id="3225"/>
    <lineage>
        <taxon>Eukaryota</taxon>
        <taxon>Viridiplantae</taxon>
        <taxon>Streptophyta</taxon>
        <taxon>Embryophyta</taxon>
        <taxon>Bryophyta</taxon>
        <taxon>Bryophytina</taxon>
        <taxon>Bryopsida</taxon>
        <taxon>Dicranidae</taxon>
        <taxon>Pseudoditrichales</taxon>
        <taxon>Ditrichaceae</taxon>
        <taxon>Ceratodon</taxon>
    </lineage>
</organism>
<protein>
    <submittedName>
        <fullName evidence="1">Uncharacterized protein</fullName>
    </submittedName>
</protein>
<name>A0A8T0JBW9_CERPU</name>
<reference evidence="1" key="1">
    <citation type="submission" date="2020-06" db="EMBL/GenBank/DDBJ databases">
        <title>WGS assembly of Ceratodon purpureus strain R40.</title>
        <authorList>
            <person name="Carey S.B."/>
            <person name="Jenkins J."/>
            <person name="Shu S."/>
            <person name="Lovell J.T."/>
            <person name="Sreedasyam A."/>
            <person name="Maumus F."/>
            <person name="Tiley G.P."/>
            <person name="Fernandez-Pozo N."/>
            <person name="Barry K."/>
            <person name="Chen C."/>
            <person name="Wang M."/>
            <person name="Lipzen A."/>
            <person name="Daum C."/>
            <person name="Saski C.A."/>
            <person name="Payton A.C."/>
            <person name="Mcbreen J.C."/>
            <person name="Conrad R.E."/>
            <person name="Kollar L.M."/>
            <person name="Olsson S."/>
            <person name="Huttunen S."/>
            <person name="Landis J.B."/>
            <person name="Wickett N.J."/>
            <person name="Johnson M.G."/>
            <person name="Rensing S.A."/>
            <person name="Grimwood J."/>
            <person name="Schmutz J."/>
            <person name="Mcdaniel S.F."/>
        </authorList>
    </citation>
    <scope>NUCLEOTIDE SEQUENCE</scope>
    <source>
        <strain evidence="1">R40</strain>
    </source>
</reference>
<accession>A0A8T0JBW9</accession>
<proteinExistence type="predicted"/>
<keyword evidence="2" id="KW-1185">Reference proteome</keyword>
<dbReference type="AlphaFoldDB" id="A0A8T0JBW9"/>
<comment type="caution">
    <text evidence="1">The sequence shown here is derived from an EMBL/GenBank/DDBJ whole genome shotgun (WGS) entry which is preliminary data.</text>
</comment>
<evidence type="ECO:0000313" key="1">
    <source>
        <dbReference type="EMBL" id="KAG0592328.1"/>
    </source>
</evidence>
<dbReference type="EMBL" id="CM026421">
    <property type="protein sequence ID" value="KAG0592328.1"/>
    <property type="molecule type" value="Genomic_DNA"/>
</dbReference>
<gene>
    <name evidence="1" type="ORF">KC19_1G243100</name>
</gene>
<dbReference type="Proteomes" id="UP000822688">
    <property type="component" value="Chromosome 1"/>
</dbReference>
<sequence>MWRGVNVCEFCVRRFWREGEEVEGGGGGGGGGCWSEVEPGVVLRSSLMLAGVSGKGVEMRVMRVGRTIDRAVWLAKRGGECQKLDPEIMAGIQSCKCKICTITYRSSRPLGAS</sequence>